<evidence type="ECO:0000259" key="2">
    <source>
        <dbReference type="Pfam" id="PF07885"/>
    </source>
</evidence>
<feature type="transmembrane region" description="Helical" evidence="1">
    <location>
        <begin position="6"/>
        <end position="23"/>
    </location>
</feature>
<dbReference type="EMBL" id="JAZDQV010000004">
    <property type="protein sequence ID" value="MEE1877090.1"/>
    <property type="molecule type" value="Genomic_DNA"/>
</dbReference>
<dbReference type="InterPro" id="IPR013099">
    <property type="entry name" value="K_chnl_dom"/>
</dbReference>
<dbReference type="Proteomes" id="UP001343492">
    <property type="component" value="Unassembled WGS sequence"/>
</dbReference>
<dbReference type="RefSeq" id="WP_354144200.1">
    <property type="nucleotide sequence ID" value="NZ_JAZDQV010000004.1"/>
</dbReference>
<protein>
    <submittedName>
        <fullName evidence="3">Potassium channel family protein</fullName>
    </submittedName>
</protein>
<accession>A0ABU7GEA2</accession>
<sequence>MQALHATALIALFLIAATIAIHYEVLRVTSLRLTHLRIPGRMRIIIILTAALASHLLHVLLYAITFLFLEDIGGFGTIDGDRGHNLEDAFYFSITSYTTLGIGDLVPTGELRVISGTEALNGLVMVGWTASMTYLYMEKFWHLDGWNNSRKHKKK</sequence>
<keyword evidence="3" id="KW-0407">Ion channel</keyword>
<name>A0ABU7GEA2_9SPHN</name>
<keyword evidence="1" id="KW-1133">Transmembrane helix</keyword>
<dbReference type="GO" id="GO:0034220">
    <property type="term" value="P:monoatomic ion transmembrane transport"/>
    <property type="evidence" value="ECO:0007669"/>
    <property type="project" value="UniProtKB-KW"/>
</dbReference>
<gene>
    <name evidence="3" type="ORF">VRS74_05255</name>
</gene>
<keyword evidence="4" id="KW-1185">Reference proteome</keyword>
<feature type="transmembrane region" description="Helical" evidence="1">
    <location>
        <begin position="44"/>
        <end position="69"/>
    </location>
</feature>
<organism evidence="3 4">
    <name type="scientific">Altererythrobacter litoralis</name>
    <dbReference type="NCBI Taxonomy" id="3113904"/>
    <lineage>
        <taxon>Bacteria</taxon>
        <taxon>Pseudomonadati</taxon>
        <taxon>Pseudomonadota</taxon>
        <taxon>Alphaproteobacteria</taxon>
        <taxon>Sphingomonadales</taxon>
        <taxon>Erythrobacteraceae</taxon>
        <taxon>Altererythrobacter</taxon>
    </lineage>
</organism>
<feature type="transmembrane region" description="Helical" evidence="1">
    <location>
        <begin position="119"/>
        <end position="137"/>
    </location>
</feature>
<keyword evidence="3" id="KW-0406">Ion transport</keyword>
<evidence type="ECO:0000313" key="3">
    <source>
        <dbReference type="EMBL" id="MEE1877090.1"/>
    </source>
</evidence>
<keyword evidence="3" id="KW-0813">Transport</keyword>
<dbReference type="Gene3D" id="1.10.287.70">
    <property type="match status" value="1"/>
</dbReference>
<feature type="domain" description="Potassium channel" evidence="2">
    <location>
        <begin position="59"/>
        <end position="133"/>
    </location>
</feature>
<evidence type="ECO:0000256" key="1">
    <source>
        <dbReference type="SAM" id="Phobius"/>
    </source>
</evidence>
<keyword evidence="1" id="KW-0472">Membrane</keyword>
<dbReference type="Pfam" id="PF07885">
    <property type="entry name" value="Ion_trans_2"/>
    <property type="match status" value="1"/>
</dbReference>
<reference evidence="3 4" key="1">
    <citation type="submission" date="2024-01" db="EMBL/GenBank/DDBJ databases">
        <title>The genome sequence of Erythrobacteraceae sp. strain 1XM1-14.</title>
        <authorList>
            <person name="Liu Y."/>
        </authorList>
    </citation>
    <scope>NUCLEOTIDE SEQUENCE [LARGE SCALE GENOMIC DNA]</scope>
    <source>
        <strain evidence="3 4">1XM1-14</strain>
    </source>
</reference>
<proteinExistence type="predicted"/>
<keyword evidence="1" id="KW-0812">Transmembrane</keyword>
<evidence type="ECO:0000313" key="4">
    <source>
        <dbReference type="Proteomes" id="UP001343492"/>
    </source>
</evidence>
<comment type="caution">
    <text evidence="3">The sequence shown here is derived from an EMBL/GenBank/DDBJ whole genome shotgun (WGS) entry which is preliminary data.</text>
</comment>
<dbReference type="SUPFAM" id="SSF81324">
    <property type="entry name" value="Voltage-gated potassium channels"/>
    <property type="match status" value="1"/>
</dbReference>